<sequence>MSCTAPGNGFQSNSTVATMLGRRRIPIHTSFYWGHRAVILFKCWPGDSAGMYALALILVFVMAVLVEWLSFTNIVKLKPGASNDVVGSLLRTGLYGVRTGFSYLVMLAVMSFNGGVFLAAIFGHVIGFMVFGTMAILKKSGGLDSAKS</sequence>
<keyword evidence="3 6" id="KW-0187">Copper transport</keyword>
<keyword evidence="6" id="KW-0186">Copper</keyword>
<name>A0AAV1AU12_VICFA</name>
<evidence type="ECO:0000256" key="6">
    <source>
        <dbReference type="RuleBase" id="RU367022"/>
    </source>
</evidence>
<reference evidence="7 8" key="1">
    <citation type="submission" date="2023-01" db="EMBL/GenBank/DDBJ databases">
        <authorList>
            <person name="Kreplak J."/>
        </authorList>
    </citation>
    <scope>NUCLEOTIDE SEQUENCE [LARGE SCALE GENOMIC DNA]</scope>
</reference>
<accession>A0AAV1AU12</accession>
<evidence type="ECO:0000256" key="1">
    <source>
        <dbReference type="ARBA" id="ARBA00006921"/>
    </source>
</evidence>
<dbReference type="InterPro" id="IPR007274">
    <property type="entry name" value="Cop_transporter"/>
</dbReference>
<dbReference type="PANTHER" id="PTHR12483">
    <property type="entry name" value="SOLUTE CARRIER FAMILY 31 COPPER TRANSPORTERS"/>
    <property type="match status" value="1"/>
</dbReference>
<dbReference type="GO" id="GO:0005886">
    <property type="term" value="C:plasma membrane"/>
    <property type="evidence" value="ECO:0007669"/>
    <property type="project" value="TreeGrafter"/>
</dbReference>
<evidence type="ECO:0000256" key="2">
    <source>
        <dbReference type="ARBA" id="ARBA00022692"/>
    </source>
</evidence>
<evidence type="ECO:0000256" key="4">
    <source>
        <dbReference type="ARBA" id="ARBA00022989"/>
    </source>
</evidence>
<dbReference type="AlphaFoldDB" id="A0AAV1AU12"/>
<comment type="similarity">
    <text evidence="1 6">Belongs to the copper transporter (Ctr) (TC 1.A.56) family. SLC31A subfamily.</text>
</comment>
<evidence type="ECO:0000256" key="5">
    <source>
        <dbReference type="ARBA" id="ARBA00023136"/>
    </source>
</evidence>
<feature type="transmembrane region" description="Helical" evidence="6">
    <location>
        <begin position="116"/>
        <end position="137"/>
    </location>
</feature>
<proteinExistence type="inferred from homology"/>
<evidence type="ECO:0000313" key="7">
    <source>
        <dbReference type="EMBL" id="CAI8612738.1"/>
    </source>
</evidence>
<keyword evidence="4 6" id="KW-1133">Transmembrane helix</keyword>
<dbReference type="GO" id="GO:0005375">
    <property type="term" value="F:copper ion transmembrane transporter activity"/>
    <property type="evidence" value="ECO:0007669"/>
    <property type="project" value="UniProtKB-UniRule"/>
</dbReference>
<dbReference type="Pfam" id="PF04145">
    <property type="entry name" value="Ctr"/>
    <property type="match status" value="2"/>
</dbReference>
<keyword evidence="6" id="KW-0813">Transport</keyword>
<evidence type="ECO:0000256" key="3">
    <source>
        <dbReference type="ARBA" id="ARBA00022796"/>
    </source>
</evidence>
<dbReference type="Proteomes" id="UP001157006">
    <property type="component" value="Chromosome 5"/>
</dbReference>
<protein>
    <recommendedName>
        <fullName evidence="6">Copper transport protein</fullName>
    </recommendedName>
</protein>
<gene>
    <name evidence="7" type="ORF">VFH_V049000</name>
</gene>
<keyword evidence="2 6" id="KW-0812">Transmembrane</keyword>
<organism evidence="7 8">
    <name type="scientific">Vicia faba</name>
    <name type="common">Broad bean</name>
    <name type="synonym">Faba vulgaris</name>
    <dbReference type="NCBI Taxonomy" id="3906"/>
    <lineage>
        <taxon>Eukaryota</taxon>
        <taxon>Viridiplantae</taxon>
        <taxon>Streptophyta</taxon>
        <taxon>Embryophyta</taxon>
        <taxon>Tracheophyta</taxon>
        <taxon>Spermatophyta</taxon>
        <taxon>Magnoliopsida</taxon>
        <taxon>eudicotyledons</taxon>
        <taxon>Gunneridae</taxon>
        <taxon>Pentapetalae</taxon>
        <taxon>rosids</taxon>
        <taxon>fabids</taxon>
        <taxon>Fabales</taxon>
        <taxon>Fabaceae</taxon>
        <taxon>Papilionoideae</taxon>
        <taxon>50 kb inversion clade</taxon>
        <taxon>NPAAA clade</taxon>
        <taxon>Hologalegina</taxon>
        <taxon>IRL clade</taxon>
        <taxon>Fabeae</taxon>
        <taxon>Vicia</taxon>
    </lineage>
</organism>
<feature type="transmembrane region" description="Helical" evidence="6">
    <location>
        <begin position="49"/>
        <end position="71"/>
    </location>
</feature>
<evidence type="ECO:0000313" key="8">
    <source>
        <dbReference type="Proteomes" id="UP001157006"/>
    </source>
</evidence>
<keyword evidence="8" id="KW-1185">Reference proteome</keyword>
<keyword evidence="6" id="KW-0406">Ion transport</keyword>
<dbReference type="EMBL" id="OX451740">
    <property type="protein sequence ID" value="CAI8612738.1"/>
    <property type="molecule type" value="Genomic_DNA"/>
</dbReference>
<dbReference type="PANTHER" id="PTHR12483:SF94">
    <property type="entry name" value="COPPER TRANSPORTER 4"/>
    <property type="match status" value="1"/>
</dbReference>
<keyword evidence="5 6" id="KW-0472">Membrane</keyword>
<comment type="subcellular location">
    <subcellularLocation>
        <location evidence="6">Membrane</location>
        <topology evidence="6">Multi-pass membrane protein</topology>
    </subcellularLocation>
</comment>